<gene>
    <name evidence="1" type="ORF">HLUCCX10_08640</name>
</gene>
<sequence>MGKSDGILLMPLHWEPSFRKLSTAQLNDLENRILNTMREEGFTNVELYDRMDYELLNAGIRDINDPEQRANINLELGISYLLGLSLGEAEWTGDWNPINSDEPELGTYWESDTRVSSMLRIALFETATGEIVSDYAIETTIDGLPIPIGDSESISLNFASIVQAVRLSMKKGLRNLVKDCSC</sequence>
<dbReference type="AlphaFoldDB" id="A0A0P8AJM1"/>
<evidence type="ECO:0000313" key="1">
    <source>
        <dbReference type="EMBL" id="KPQ15763.1"/>
    </source>
</evidence>
<evidence type="ECO:0000313" key="2">
    <source>
        <dbReference type="Proteomes" id="UP000050421"/>
    </source>
</evidence>
<proteinExistence type="predicted"/>
<accession>A0A0P8AJM1</accession>
<dbReference type="PATRIC" id="fig|1305737.6.peg.2355"/>
<name>A0A0P8AJM1_9BACT</name>
<dbReference type="STRING" id="1305737.GCA_000526355_02214"/>
<protein>
    <submittedName>
        <fullName evidence="1">Uncharacterized protein</fullName>
    </submittedName>
</protein>
<dbReference type="OrthoDB" id="822903at2"/>
<reference evidence="1 2" key="1">
    <citation type="submission" date="2015-09" db="EMBL/GenBank/DDBJ databases">
        <title>Identification and resolution of microdiversity through metagenomic sequencing of parallel consortia.</title>
        <authorList>
            <person name="Nelson W.C."/>
            <person name="Romine M.F."/>
            <person name="Lindemann S.R."/>
        </authorList>
    </citation>
    <scope>NUCLEOTIDE SEQUENCE [LARGE SCALE GENOMIC DNA]</scope>
    <source>
        <strain evidence="1">HL-49</strain>
    </source>
</reference>
<dbReference type="Proteomes" id="UP000050421">
    <property type="component" value="Unassembled WGS sequence"/>
</dbReference>
<comment type="caution">
    <text evidence="1">The sequence shown here is derived from an EMBL/GenBank/DDBJ whole genome shotgun (WGS) entry which is preliminary data.</text>
</comment>
<dbReference type="EMBL" id="LJXT01000047">
    <property type="protein sequence ID" value="KPQ15763.1"/>
    <property type="molecule type" value="Genomic_DNA"/>
</dbReference>
<organism evidence="1 2">
    <name type="scientific">Algoriphagus marincola HL-49</name>
    <dbReference type="NCBI Taxonomy" id="1305737"/>
    <lineage>
        <taxon>Bacteria</taxon>
        <taxon>Pseudomonadati</taxon>
        <taxon>Bacteroidota</taxon>
        <taxon>Cytophagia</taxon>
        <taxon>Cytophagales</taxon>
        <taxon>Cyclobacteriaceae</taxon>
        <taxon>Algoriphagus</taxon>
    </lineage>
</organism>